<feature type="non-terminal residue" evidence="3">
    <location>
        <position position="1"/>
    </location>
</feature>
<feature type="region of interest" description="Disordered" evidence="1">
    <location>
        <begin position="53"/>
        <end position="73"/>
    </location>
</feature>
<evidence type="ECO:0000313" key="4">
    <source>
        <dbReference type="Proteomes" id="UP001233999"/>
    </source>
</evidence>
<dbReference type="Proteomes" id="UP001233999">
    <property type="component" value="Unassembled WGS sequence"/>
</dbReference>
<feature type="compositionally biased region" description="Polar residues" evidence="1">
    <location>
        <begin position="61"/>
        <end position="73"/>
    </location>
</feature>
<feature type="chain" id="PRO_5042009657" evidence="2">
    <location>
        <begin position="26"/>
        <end position="88"/>
    </location>
</feature>
<sequence length="88" mass="9644">ALSWATCGFWLLCTLISLIRIISVADFNLVNVSVHVQQPLTYKHEGLYPLEEEDEDVASVPSGSTADTKQSNDIGTQTTLRMADFLGT</sequence>
<reference evidence="3" key="2">
    <citation type="submission" date="2023-05" db="EMBL/GenBank/DDBJ databases">
        <authorList>
            <person name="Fouks B."/>
        </authorList>
    </citation>
    <scope>NUCLEOTIDE SEQUENCE</scope>
    <source>
        <strain evidence="3">Stay&amp;Tobe</strain>
        <tissue evidence="3">Testes</tissue>
    </source>
</reference>
<protein>
    <submittedName>
        <fullName evidence="3">Uncharacterized protein</fullName>
    </submittedName>
</protein>
<keyword evidence="2" id="KW-0732">Signal</keyword>
<evidence type="ECO:0000256" key="2">
    <source>
        <dbReference type="SAM" id="SignalP"/>
    </source>
</evidence>
<gene>
    <name evidence="3" type="ORF">L9F63_023674</name>
</gene>
<comment type="caution">
    <text evidence="3">The sequence shown here is derived from an EMBL/GenBank/DDBJ whole genome shotgun (WGS) entry which is preliminary data.</text>
</comment>
<dbReference type="EMBL" id="JASPKZ010008006">
    <property type="protein sequence ID" value="KAJ9581147.1"/>
    <property type="molecule type" value="Genomic_DNA"/>
</dbReference>
<evidence type="ECO:0000256" key="1">
    <source>
        <dbReference type="SAM" id="MobiDB-lite"/>
    </source>
</evidence>
<reference evidence="3" key="1">
    <citation type="journal article" date="2023" name="IScience">
        <title>Live-bearing cockroach genome reveals convergent evolutionary mechanisms linked to viviparity in insects and beyond.</title>
        <authorList>
            <person name="Fouks B."/>
            <person name="Harrison M.C."/>
            <person name="Mikhailova A.A."/>
            <person name="Marchal E."/>
            <person name="English S."/>
            <person name="Carruthers M."/>
            <person name="Jennings E.C."/>
            <person name="Chiamaka E.L."/>
            <person name="Frigard R.A."/>
            <person name="Pippel M."/>
            <person name="Attardo G.M."/>
            <person name="Benoit J.B."/>
            <person name="Bornberg-Bauer E."/>
            <person name="Tobe S.S."/>
        </authorList>
    </citation>
    <scope>NUCLEOTIDE SEQUENCE</scope>
    <source>
        <strain evidence="3">Stay&amp;Tobe</strain>
    </source>
</reference>
<evidence type="ECO:0000313" key="3">
    <source>
        <dbReference type="EMBL" id="KAJ9581147.1"/>
    </source>
</evidence>
<feature type="signal peptide" evidence="2">
    <location>
        <begin position="1"/>
        <end position="25"/>
    </location>
</feature>
<organism evidence="3 4">
    <name type="scientific">Diploptera punctata</name>
    <name type="common">Pacific beetle cockroach</name>
    <dbReference type="NCBI Taxonomy" id="6984"/>
    <lineage>
        <taxon>Eukaryota</taxon>
        <taxon>Metazoa</taxon>
        <taxon>Ecdysozoa</taxon>
        <taxon>Arthropoda</taxon>
        <taxon>Hexapoda</taxon>
        <taxon>Insecta</taxon>
        <taxon>Pterygota</taxon>
        <taxon>Neoptera</taxon>
        <taxon>Polyneoptera</taxon>
        <taxon>Dictyoptera</taxon>
        <taxon>Blattodea</taxon>
        <taxon>Blaberoidea</taxon>
        <taxon>Blaberidae</taxon>
        <taxon>Diplopterinae</taxon>
        <taxon>Diploptera</taxon>
    </lineage>
</organism>
<name>A0AAD7ZJ98_DIPPU</name>
<proteinExistence type="predicted"/>
<accession>A0AAD7ZJ98</accession>
<keyword evidence="4" id="KW-1185">Reference proteome</keyword>
<dbReference type="AlphaFoldDB" id="A0AAD7ZJ98"/>